<organism evidence="2 3">
    <name type="scientific">Streptococcus phocae</name>
    <dbReference type="NCBI Taxonomy" id="119224"/>
    <lineage>
        <taxon>Bacteria</taxon>
        <taxon>Bacillati</taxon>
        <taxon>Bacillota</taxon>
        <taxon>Bacilli</taxon>
        <taxon>Lactobacillales</taxon>
        <taxon>Streptococcaceae</taxon>
        <taxon>Streptococcus</taxon>
    </lineage>
</organism>
<accession>A0A0N8FXC8</accession>
<dbReference type="EMBL" id="LHQM01000010">
    <property type="protein sequence ID" value="KPJ22771.1"/>
    <property type="molecule type" value="Genomic_DNA"/>
</dbReference>
<keyword evidence="3" id="KW-1185">Reference proteome</keyword>
<reference evidence="2 3" key="1">
    <citation type="submission" date="2015-08" db="EMBL/GenBank/DDBJ databases">
        <title>Genome sequence of Streptococcus phocae subsp. phocae ATCC 51973T isolated from liver specimen obtained from seal.</title>
        <authorList>
            <person name="Avendano-Herrera R."/>
        </authorList>
    </citation>
    <scope>NUCLEOTIDE SEQUENCE [LARGE SCALE GENOMIC DNA]</scope>
    <source>
        <strain evidence="2 3">ATCC 51973</strain>
    </source>
</reference>
<sequence>MKIVLNLILWLPRLLIRIVWRSIWGVVQTILVLAIVLFGLIYYANHSDSPLANQISNVTNALVNRLPS</sequence>
<dbReference type="AlphaFoldDB" id="A0A0N8FXC8"/>
<keyword evidence="1" id="KW-1133">Transmembrane helix</keyword>
<evidence type="ECO:0000313" key="3">
    <source>
        <dbReference type="Proteomes" id="UP000049578"/>
    </source>
</evidence>
<dbReference type="STRING" id="119224.AKK44_03755"/>
<gene>
    <name evidence="2" type="ORF">AKK44_03755</name>
</gene>
<proteinExistence type="predicted"/>
<comment type="caution">
    <text evidence="2">The sequence shown here is derived from an EMBL/GenBank/DDBJ whole genome shotgun (WGS) entry which is preliminary data.</text>
</comment>
<dbReference type="Proteomes" id="UP000049578">
    <property type="component" value="Unassembled WGS sequence"/>
</dbReference>
<feature type="transmembrane region" description="Helical" evidence="1">
    <location>
        <begin position="23"/>
        <end position="44"/>
    </location>
</feature>
<keyword evidence="1" id="KW-0472">Membrane</keyword>
<name>A0A0N8FXC8_9STRE</name>
<keyword evidence="1" id="KW-0812">Transmembrane</keyword>
<evidence type="ECO:0000313" key="2">
    <source>
        <dbReference type="EMBL" id="KPJ22771.1"/>
    </source>
</evidence>
<evidence type="ECO:0000256" key="1">
    <source>
        <dbReference type="SAM" id="Phobius"/>
    </source>
</evidence>
<dbReference type="PATRIC" id="fig|119224.3.peg.280"/>
<protein>
    <submittedName>
        <fullName evidence="2">Uncharacterized protein</fullName>
    </submittedName>
</protein>